<comment type="caution">
    <text evidence="1">The sequence shown here is derived from an EMBL/GenBank/DDBJ whole genome shotgun (WGS) entry which is preliminary data.</text>
</comment>
<proteinExistence type="predicted"/>
<keyword evidence="2" id="KW-1185">Reference proteome</keyword>
<reference evidence="1 2" key="1">
    <citation type="submission" date="2020-03" db="EMBL/GenBank/DDBJ databases">
        <title>Draft genome sequence of environmentally isolated cultures.</title>
        <authorList>
            <person name="Wilson H.S."/>
            <person name="De Leon M.E."/>
        </authorList>
    </citation>
    <scope>NUCLEOTIDE SEQUENCE [LARGE SCALE GENOMIC DNA]</scope>
    <source>
        <strain evidence="1 2">HSC-31F16</strain>
    </source>
</reference>
<accession>A0ABX0LAX5</accession>
<dbReference type="EMBL" id="JAAOMA010000022">
    <property type="protein sequence ID" value="NHR06702.1"/>
    <property type="molecule type" value="Genomic_DNA"/>
</dbReference>
<dbReference type="Proteomes" id="UP001515641">
    <property type="component" value="Unassembled WGS sequence"/>
</dbReference>
<sequence length="68" mass="7513">MADFENVKVQAALLGSVIGELRDEVTQLLNDDQAGIPRARKETLETLMQQIARYQDDLDGAIGNHMGE</sequence>
<evidence type="ECO:0000313" key="2">
    <source>
        <dbReference type="Proteomes" id="UP001515641"/>
    </source>
</evidence>
<name>A0ABX0LAX5_9NEIS</name>
<evidence type="ECO:0000313" key="1">
    <source>
        <dbReference type="EMBL" id="NHR06702.1"/>
    </source>
</evidence>
<dbReference type="RefSeq" id="WP_166452644.1">
    <property type="nucleotide sequence ID" value="NZ_JAAOMA010000022.1"/>
</dbReference>
<protein>
    <submittedName>
        <fullName evidence="1">Uncharacterized protein</fullName>
    </submittedName>
</protein>
<gene>
    <name evidence="1" type="ORF">HA052_16050</name>
</gene>
<organism evidence="1 2">
    <name type="scientific">Chromobacterium fluminis</name>
    <dbReference type="NCBI Taxonomy" id="3044269"/>
    <lineage>
        <taxon>Bacteria</taxon>
        <taxon>Pseudomonadati</taxon>
        <taxon>Pseudomonadota</taxon>
        <taxon>Betaproteobacteria</taxon>
        <taxon>Neisseriales</taxon>
        <taxon>Chromobacteriaceae</taxon>
        <taxon>Chromobacterium</taxon>
    </lineage>
</organism>